<sequence>MATLDSFLTQIPDEFAKLEATIARVFETGRDSQLTQARVQGWIDEMNADAGVGDREGLTGSELEDQIRDDIARVIITKQVIMDFYGVSADEAEQVILGGNEGGINFSDLGAITGGGISSGGLRGVRDGGDLVKVERADGTSYFALRYNVQGIEHLYSFDSSAAAEKAIGGLEGATVLSEDTVNDGDTWLLGDAAAMVGQEGSYQVYFDGIMTEAALEAGIQNPGMLGLFAADQDIMRIMAEAEAGDWGDVRIEAAVRTTEFYLETLYPGIDNILKQGIGNPEAAWKNFNNSVEDMLTALGYTRDADGSFRSKIEEMLDFDNPDTDFRALAMMDWDACWRRATSPVRNGEPAYAGVWVPDPRVEWEVLKHGIEDFPRFVVDINWKHFADLLKDDQPAAVHREYVKRDIHYALAGLVVENDRINTRPPVVLRPSNVKAFGSHGDEVRLIKQAFDGWAELFGEE</sequence>
<protein>
    <submittedName>
        <fullName evidence="1">Uncharacterized protein</fullName>
    </submittedName>
</protein>
<dbReference type="AlphaFoldDB" id="A0A0F9LM40"/>
<comment type="caution">
    <text evidence="1">The sequence shown here is derived from an EMBL/GenBank/DDBJ whole genome shotgun (WGS) entry which is preliminary data.</text>
</comment>
<name>A0A0F9LM40_9ZZZZ</name>
<reference evidence="1" key="1">
    <citation type="journal article" date="2015" name="Nature">
        <title>Complex archaea that bridge the gap between prokaryotes and eukaryotes.</title>
        <authorList>
            <person name="Spang A."/>
            <person name="Saw J.H."/>
            <person name="Jorgensen S.L."/>
            <person name="Zaremba-Niedzwiedzka K."/>
            <person name="Martijn J."/>
            <person name="Lind A.E."/>
            <person name="van Eijk R."/>
            <person name="Schleper C."/>
            <person name="Guy L."/>
            <person name="Ettema T.J."/>
        </authorList>
    </citation>
    <scope>NUCLEOTIDE SEQUENCE</scope>
</reference>
<proteinExistence type="predicted"/>
<accession>A0A0F9LM40</accession>
<dbReference type="EMBL" id="LAZR01012117">
    <property type="protein sequence ID" value="KKM39542.1"/>
    <property type="molecule type" value="Genomic_DNA"/>
</dbReference>
<gene>
    <name evidence="1" type="ORF">LCGC14_1564330</name>
</gene>
<evidence type="ECO:0000313" key="1">
    <source>
        <dbReference type="EMBL" id="KKM39542.1"/>
    </source>
</evidence>
<organism evidence="1">
    <name type="scientific">marine sediment metagenome</name>
    <dbReference type="NCBI Taxonomy" id="412755"/>
    <lineage>
        <taxon>unclassified sequences</taxon>
        <taxon>metagenomes</taxon>
        <taxon>ecological metagenomes</taxon>
    </lineage>
</organism>